<evidence type="ECO:0000313" key="2">
    <source>
        <dbReference type="EnsemblMetazoa" id="CLYHEMP022315.1"/>
    </source>
</evidence>
<accession>A0A7M5XG13</accession>
<reference evidence="2" key="1">
    <citation type="submission" date="2021-01" db="UniProtKB">
        <authorList>
            <consortium name="EnsemblMetazoa"/>
        </authorList>
    </citation>
    <scope>IDENTIFICATION</scope>
</reference>
<protein>
    <submittedName>
        <fullName evidence="2">Uncharacterized protein</fullName>
    </submittedName>
</protein>
<evidence type="ECO:0000313" key="3">
    <source>
        <dbReference type="Proteomes" id="UP000594262"/>
    </source>
</evidence>
<proteinExistence type="predicted"/>
<dbReference type="InterPro" id="IPR036705">
    <property type="entry name" value="Ribosyl_crysJ1_sf"/>
</dbReference>
<dbReference type="Pfam" id="PF03747">
    <property type="entry name" value="ADP_ribosyl_GH"/>
    <property type="match status" value="1"/>
</dbReference>
<sequence length="322" mass="35317">MAPSQQQAKRSAQTIIGALVADAAVNPLHWNYNIEKLDEHLKEANGSPEFSKWNVSFYECEVGALSCYGDQAFTMLKHLVSNKGFDVEAYSKLICEDFGPNSAYKDPNPSNREDYPKKGPWLNSSVGQSLQNLKDGKYQEGADQNESDAHTKIIPLVAMYAGNPDLKKFVEQAVRTTLNNDRAVNAAVAYSELLESVILTGQLDISAWIGKLPDNHIKEEMNAVLQKKDDSNHRDVVKGFGIACSLPGNMQGSIHCLLQGKDYVESIRMTLAAGGGNCARSMAVAALLSARDNVDVPEAWIKRTKRGQEVLDLAKSLSELTK</sequence>
<dbReference type="RefSeq" id="XP_066931078.1">
    <property type="nucleotide sequence ID" value="XM_067074977.1"/>
</dbReference>
<dbReference type="InterPro" id="IPR005502">
    <property type="entry name" value="Ribosyl_crysJ1"/>
</dbReference>
<keyword evidence="3" id="KW-1185">Reference proteome</keyword>
<dbReference type="Proteomes" id="UP000594262">
    <property type="component" value="Unplaced"/>
</dbReference>
<dbReference type="InterPro" id="IPR050792">
    <property type="entry name" value="ADP-ribosylglycohydrolase"/>
</dbReference>
<dbReference type="SUPFAM" id="SSF101478">
    <property type="entry name" value="ADP-ribosylglycohydrolase"/>
    <property type="match status" value="1"/>
</dbReference>
<dbReference type="GeneID" id="136818736"/>
<name>A0A7M5XG13_9CNID</name>
<dbReference type="PANTHER" id="PTHR16222">
    <property type="entry name" value="ADP-RIBOSYLGLYCOHYDROLASE"/>
    <property type="match status" value="1"/>
</dbReference>
<dbReference type="AlphaFoldDB" id="A0A7M5XG13"/>
<dbReference type="EnsemblMetazoa" id="CLYHEMT022315.1">
    <property type="protein sequence ID" value="CLYHEMP022315.1"/>
    <property type="gene ID" value="CLYHEMG022315"/>
</dbReference>
<evidence type="ECO:0000256" key="1">
    <source>
        <dbReference type="SAM" id="MobiDB-lite"/>
    </source>
</evidence>
<feature type="region of interest" description="Disordered" evidence="1">
    <location>
        <begin position="102"/>
        <end position="121"/>
    </location>
</feature>
<organism evidence="2 3">
    <name type="scientific">Clytia hemisphaerica</name>
    <dbReference type="NCBI Taxonomy" id="252671"/>
    <lineage>
        <taxon>Eukaryota</taxon>
        <taxon>Metazoa</taxon>
        <taxon>Cnidaria</taxon>
        <taxon>Hydrozoa</taxon>
        <taxon>Hydroidolina</taxon>
        <taxon>Leptothecata</taxon>
        <taxon>Obeliida</taxon>
        <taxon>Clytiidae</taxon>
        <taxon>Clytia</taxon>
    </lineage>
</organism>
<dbReference type="OrthoDB" id="524326at2759"/>
<dbReference type="PANTHER" id="PTHR16222:SF17">
    <property type="entry name" value="SELENOPROTEIN J"/>
    <property type="match status" value="1"/>
</dbReference>
<dbReference type="Gene3D" id="1.10.4080.10">
    <property type="entry name" value="ADP-ribosylation/Crystallin J1"/>
    <property type="match status" value="1"/>
</dbReference>